<evidence type="ECO:0000313" key="2">
    <source>
        <dbReference type="EMBL" id="KYP73284.1"/>
    </source>
</evidence>
<reference evidence="1 3" key="1">
    <citation type="journal article" date="2012" name="Nat. Biotechnol.">
        <title>Draft genome sequence of pigeonpea (Cajanus cajan), an orphan legume crop of resource-poor farmers.</title>
        <authorList>
            <person name="Varshney R.K."/>
            <person name="Chen W."/>
            <person name="Li Y."/>
            <person name="Bharti A.K."/>
            <person name="Saxena R.K."/>
            <person name="Schlueter J.A."/>
            <person name="Donoghue M.T."/>
            <person name="Azam S."/>
            <person name="Fan G."/>
            <person name="Whaley A.M."/>
            <person name="Farmer A.D."/>
            <person name="Sheridan J."/>
            <person name="Iwata A."/>
            <person name="Tuteja R."/>
            <person name="Penmetsa R.V."/>
            <person name="Wu W."/>
            <person name="Upadhyaya H.D."/>
            <person name="Yang S.P."/>
            <person name="Shah T."/>
            <person name="Saxena K.B."/>
            <person name="Michael T."/>
            <person name="McCombie W.R."/>
            <person name="Yang B."/>
            <person name="Zhang G."/>
            <person name="Yang H."/>
            <person name="Wang J."/>
            <person name="Spillane C."/>
            <person name="Cook D.R."/>
            <person name="May G.D."/>
            <person name="Xu X."/>
            <person name="Jackson S.A."/>
        </authorList>
    </citation>
    <scope>NUCLEOTIDE SEQUENCE [LARGE SCALE GENOMIC DNA]</scope>
    <source>
        <strain evidence="3">cv. Asha</strain>
    </source>
</reference>
<dbReference type="AlphaFoldDB" id="A0A151TR46"/>
<dbReference type="Proteomes" id="UP000075243">
    <property type="component" value="Chromosome 3"/>
</dbReference>
<dbReference type="Gramene" id="C.cajan_08456.t">
    <property type="protein sequence ID" value="C.cajan_08456.t.cds1"/>
    <property type="gene ID" value="C.cajan_08456"/>
</dbReference>
<protein>
    <recommendedName>
        <fullName evidence="4">Retrovirus-related Pol polyprotein from transposon TNT 1-94</fullName>
    </recommendedName>
</protein>
<name>A0A151TR46_CAJCA</name>
<proteinExistence type="predicted"/>
<evidence type="ECO:0000313" key="3">
    <source>
        <dbReference type="Proteomes" id="UP000075243"/>
    </source>
</evidence>
<organism evidence="1 3">
    <name type="scientific">Cajanus cajan</name>
    <name type="common">Pigeon pea</name>
    <name type="synonym">Cajanus indicus</name>
    <dbReference type="NCBI Taxonomy" id="3821"/>
    <lineage>
        <taxon>Eukaryota</taxon>
        <taxon>Viridiplantae</taxon>
        <taxon>Streptophyta</taxon>
        <taxon>Embryophyta</taxon>
        <taxon>Tracheophyta</taxon>
        <taxon>Spermatophyta</taxon>
        <taxon>Magnoliopsida</taxon>
        <taxon>eudicotyledons</taxon>
        <taxon>Gunneridae</taxon>
        <taxon>Pentapetalae</taxon>
        <taxon>rosids</taxon>
        <taxon>fabids</taxon>
        <taxon>Fabales</taxon>
        <taxon>Fabaceae</taxon>
        <taxon>Papilionoideae</taxon>
        <taxon>50 kb inversion clade</taxon>
        <taxon>NPAAA clade</taxon>
        <taxon>indigoferoid/millettioid clade</taxon>
        <taxon>Phaseoleae</taxon>
        <taxon>Cajanus</taxon>
    </lineage>
</organism>
<feature type="non-terminal residue" evidence="1">
    <location>
        <position position="1"/>
    </location>
</feature>
<dbReference type="Proteomes" id="UP000075243">
    <property type="component" value="Chromosome 2"/>
</dbReference>
<sequence length="69" mass="7808">KYTKELLSKFEMNDCKPMPKPMHPSMGLSKDKSGKPVDQTTYKSMIGSLLYLIASKFDIKFSVGLCARF</sequence>
<dbReference type="Gramene" id="C.cajan_05759.t">
    <property type="protein sequence ID" value="C.cajan_05759.t.cds1"/>
    <property type="gene ID" value="C.cajan_05759"/>
</dbReference>
<accession>A0A151TR46</accession>
<dbReference type="EMBL" id="CM003605">
    <property type="protein sequence ID" value="KYP69513.1"/>
    <property type="molecule type" value="Genomic_DNA"/>
</dbReference>
<keyword evidence="3" id="KW-1185">Reference proteome</keyword>
<evidence type="ECO:0008006" key="4">
    <source>
        <dbReference type="Google" id="ProtNLM"/>
    </source>
</evidence>
<dbReference type="EMBL" id="CM003604">
    <property type="protein sequence ID" value="KYP73284.1"/>
    <property type="molecule type" value="Genomic_DNA"/>
</dbReference>
<gene>
    <name evidence="2" type="ORF">KK1_005902</name>
    <name evidence="1" type="ORF">KK1_008704</name>
</gene>
<evidence type="ECO:0000313" key="1">
    <source>
        <dbReference type="EMBL" id="KYP69513.1"/>
    </source>
</evidence>